<dbReference type="Gene3D" id="3.40.50.2020">
    <property type="match status" value="2"/>
</dbReference>
<dbReference type="GO" id="GO:0002189">
    <property type="term" value="C:ribose phosphate diphosphokinase complex"/>
    <property type="evidence" value="ECO:0007669"/>
    <property type="project" value="TreeGrafter"/>
</dbReference>
<dbReference type="Pfam" id="PF13793">
    <property type="entry name" value="Pribosyltran_N"/>
    <property type="match status" value="1"/>
</dbReference>
<evidence type="ECO:0000313" key="12">
    <source>
        <dbReference type="Proteomes" id="UP000184612"/>
    </source>
</evidence>
<evidence type="ECO:0000256" key="2">
    <source>
        <dbReference type="ARBA" id="ARBA00022679"/>
    </source>
</evidence>
<feature type="domain" description="Phosphoribosyltransferase" evidence="9">
    <location>
        <begin position="210"/>
        <end position="301"/>
    </location>
</feature>
<dbReference type="GO" id="GO:0016301">
    <property type="term" value="F:kinase activity"/>
    <property type="evidence" value="ECO:0007669"/>
    <property type="project" value="UniProtKB-KW"/>
</dbReference>
<protein>
    <recommendedName>
        <fullName evidence="1">ribose-phosphate diphosphokinase</fullName>
        <ecNumber evidence="1">2.7.6.1</ecNumber>
    </recommendedName>
</protein>
<evidence type="ECO:0000313" key="11">
    <source>
        <dbReference type="EMBL" id="SHO46047.1"/>
    </source>
</evidence>
<evidence type="ECO:0000259" key="9">
    <source>
        <dbReference type="Pfam" id="PF00156"/>
    </source>
</evidence>
<keyword evidence="2" id="KW-0808">Transferase</keyword>
<dbReference type="AlphaFoldDB" id="A0A1M7Y2D2"/>
<keyword evidence="6" id="KW-0067">ATP-binding</keyword>
<dbReference type="NCBIfam" id="NF005299">
    <property type="entry name" value="PRK06827.1"/>
    <property type="match status" value="1"/>
</dbReference>
<evidence type="ECO:0000256" key="5">
    <source>
        <dbReference type="ARBA" id="ARBA00022777"/>
    </source>
</evidence>
<keyword evidence="12" id="KW-1185">Reference proteome</keyword>
<sequence length="392" mass="43783">MSDNSVKTPVAPLRILSLDGFRSMAEKVDKHISASRKAKEEASPDNFSFTGYYKESYLVDASVPRFSSGEAKGIINETIHGTDLFILADISNHYLTYNLHGTENGMSPDDHFQDLKRLIDACNGKARRINVILPLLYEGRQDKRNALESLDCATALQELVQMGVKNVITFDAHDGRIQNAVPLEGFDNFYTSYQFLQALLHTEDGISIEKEDFMVISPDVGGMSRAVFYSNILGVDMGMFYKRRDYSVVNDGKNPIIAHEFLGGDVAGKSVFIVDDMIASGESVLEVAAELKAKKAEKIYISATFGLFTTGFDRFDEAFKEGIIDRVYTTNLIYTPKELIERTYYTNVDVSKYLSLIIDTINHDSSVDGIMNSGGLIRKHLAEYREKCKGTL</sequence>
<name>A0A1M7Y2D2_9FIRM</name>
<evidence type="ECO:0000256" key="7">
    <source>
        <dbReference type="ARBA" id="ARBA00049535"/>
    </source>
</evidence>
<organism evidence="11 12">
    <name type="scientific">Anaerocolumna xylanovorans DSM 12503</name>
    <dbReference type="NCBI Taxonomy" id="1121345"/>
    <lineage>
        <taxon>Bacteria</taxon>
        <taxon>Bacillati</taxon>
        <taxon>Bacillota</taxon>
        <taxon>Clostridia</taxon>
        <taxon>Lachnospirales</taxon>
        <taxon>Lachnospiraceae</taxon>
        <taxon>Anaerocolumna</taxon>
    </lineage>
</organism>
<dbReference type="GO" id="GO:0004749">
    <property type="term" value="F:ribose phosphate diphosphokinase activity"/>
    <property type="evidence" value="ECO:0007669"/>
    <property type="project" value="UniProtKB-EC"/>
</dbReference>
<comment type="similarity">
    <text evidence="8">Belongs to the ribose-phosphate pyrophosphokinase family.</text>
</comment>
<accession>A0A1M7Y2D2</accession>
<reference evidence="11 12" key="1">
    <citation type="submission" date="2016-12" db="EMBL/GenBank/DDBJ databases">
        <authorList>
            <person name="Song W.-J."/>
            <person name="Kurnit D.M."/>
        </authorList>
    </citation>
    <scope>NUCLEOTIDE SEQUENCE [LARGE SCALE GENOMIC DNA]</scope>
    <source>
        <strain evidence="11 12">DSM 12503</strain>
    </source>
</reference>
<dbReference type="GO" id="GO:0006164">
    <property type="term" value="P:purine nucleotide biosynthetic process"/>
    <property type="evidence" value="ECO:0007669"/>
    <property type="project" value="TreeGrafter"/>
</dbReference>
<evidence type="ECO:0000256" key="1">
    <source>
        <dbReference type="ARBA" id="ARBA00013247"/>
    </source>
</evidence>
<keyword evidence="5 11" id="KW-0418">Kinase</keyword>
<evidence type="ECO:0000256" key="8">
    <source>
        <dbReference type="RuleBase" id="RU004324"/>
    </source>
</evidence>
<dbReference type="CDD" id="cd06223">
    <property type="entry name" value="PRTases_typeI"/>
    <property type="match status" value="1"/>
</dbReference>
<dbReference type="GO" id="GO:0000287">
    <property type="term" value="F:magnesium ion binding"/>
    <property type="evidence" value="ECO:0007669"/>
    <property type="project" value="InterPro"/>
</dbReference>
<dbReference type="PANTHER" id="PTHR10210">
    <property type="entry name" value="RIBOSE-PHOSPHATE DIPHOSPHOKINASE FAMILY MEMBER"/>
    <property type="match status" value="1"/>
</dbReference>
<dbReference type="PANTHER" id="PTHR10210:SF32">
    <property type="entry name" value="RIBOSE-PHOSPHATE PYROPHOSPHOKINASE 2"/>
    <property type="match status" value="1"/>
</dbReference>
<feature type="domain" description="Ribose-phosphate pyrophosphokinase N-terminal" evidence="10">
    <location>
        <begin position="14"/>
        <end position="163"/>
    </location>
</feature>
<dbReference type="RefSeq" id="WP_073587771.1">
    <property type="nucleotide sequence ID" value="NZ_FRFD01000003.1"/>
</dbReference>
<keyword evidence="4" id="KW-0547">Nucleotide-binding</keyword>
<gene>
    <name evidence="11" type="ORF">SAMN02745217_01151</name>
</gene>
<dbReference type="STRING" id="1121345.SAMN02745217_01151"/>
<dbReference type="EC" id="2.7.6.1" evidence="1"/>
<dbReference type="InterPro" id="IPR005946">
    <property type="entry name" value="Rib-P_diPkinase"/>
</dbReference>
<keyword evidence="3 8" id="KW-0545">Nucleotide biosynthesis</keyword>
<evidence type="ECO:0000259" key="10">
    <source>
        <dbReference type="Pfam" id="PF13793"/>
    </source>
</evidence>
<dbReference type="InterPro" id="IPR029057">
    <property type="entry name" value="PRTase-like"/>
</dbReference>
<dbReference type="GO" id="GO:0005524">
    <property type="term" value="F:ATP binding"/>
    <property type="evidence" value="ECO:0007669"/>
    <property type="project" value="UniProtKB-KW"/>
</dbReference>
<evidence type="ECO:0000256" key="4">
    <source>
        <dbReference type="ARBA" id="ARBA00022741"/>
    </source>
</evidence>
<dbReference type="InterPro" id="IPR029099">
    <property type="entry name" value="Pribosyltran_N"/>
</dbReference>
<proteinExistence type="inferred from homology"/>
<dbReference type="NCBIfam" id="TIGR01251">
    <property type="entry name" value="ribP_PPkin"/>
    <property type="match status" value="1"/>
</dbReference>
<dbReference type="Pfam" id="PF00156">
    <property type="entry name" value="Pribosyltran"/>
    <property type="match status" value="1"/>
</dbReference>
<dbReference type="GO" id="GO:0006015">
    <property type="term" value="P:5-phosphoribose 1-diphosphate biosynthetic process"/>
    <property type="evidence" value="ECO:0007669"/>
    <property type="project" value="TreeGrafter"/>
</dbReference>
<dbReference type="Proteomes" id="UP000184612">
    <property type="component" value="Unassembled WGS sequence"/>
</dbReference>
<dbReference type="GO" id="GO:0005737">
    <property type="term" value="C:cytoplasm"/>
    <property type="evidence" value="ECO:0007669"/>
    <property type="project" value="TreeGrafter"/>
</dbReference>
<evidence type="ECO:0000256" key="3">
    <source>
        <dbReference type="ARBA" id="ARBA00022727"/>
    </source>
</evidence>
<dbReference type="InterPro" id="IPR000836">
    <property type="entry name" value="PRTase_dom"/>
</dbReference>
<dbReference type="EMBL" id="FRFD01000003">
    <property type="protein sequence ID" value="SHO46047.1"/>
    <property type="molecule type" value="Genomic_DNA"/>
</dbReference>
<dbReference type="OrthoDB" id="9777067at2"/>
<dbReference type="SUPFAM" id="SSF53271">
    <property type="entry name" value="PRTase-like"/>
    <property type="match status" value="2"/>
</dbReference>
<evidence type="ECO:0000256" key="6">
    <source>
        <dbReference type="ARBA" id="ARBA00022840"/>
    </source>
</evidence>
<comment type="catalytic activity">
    <reaction evidence="7">
        <text>D-ribose 5-phosphate + ATP = 5-phospho-alpha-D-ribose 1-diphosphate + AMP + H(+)</text>
        <dbReference type="Rhea" id="RHEA:15609"/>
        <dbReference type="ChEBI" id="CHEBI:15378"/>
        <dbReference type="ChEBI" id="CHEBI:30616"/>
        <dbReference type="ChEBI" id="CHEBI:58017"/>
        <dbReference type="ChEBI" id="CHEBI:78346"/>
        <dbReference type="ChEBI" id="CHEBI:456215"/>
        <dbReference type="EC" id="2.7.6.1"/>
    </reaction>
</comment>